<dbReference type="GO" id="GO:0004803">
    <property type="term" value="F:transposase activity"/>
    <property type="evidence" value="ECO:0007669"/>
    <property type="project" value="InterPro"/>
</dbReference>
<dbReference type="Pfam" id="PF05598">
    <property type="entry name" value="DUF772"/>
    <property type="match status" value="1"/>
</dbReference>
<dbReference type="NCBIfam" id="NF033551">
    <property type="entry name" value="transpos_IS1182"/>
    <property type="match status" value="1"/>
</dbReference>
<reference evidence="3 4" key="1">
    <citation type="submission" date="2018-06" db="EMBL/GenBank/DDBJ databases">
        <authorList>
            <consortium name="Pathogen Informatics"/>
            <person name="Doyle S."/>
        </authorList>
    </citation>
    <scope>NUCLEOTIDE SEQUENCE [LARGE SCALE GENOMIC DNA]</scope>
    <source>
        <strain evidence="3 4">NCTC13834</strain>
    </source>
</reference>
<dbReference type="AlphaFoldDB" id="A0A380GL16"/>
<dbReference type="GO" id="GO:0006313">
    <property type="term" value="P:DNA transposition"/>
    <property type="evidence" value="ECO:0007669"/>
    <property type="project" value="InterPro"/>
</dbReference>
<gene>
    <name evidence="3" type="ORF">NCTC13834_01132</name>
</gene>
<dbReference type="EMBL" id="UHDS01000001">
    <property type="protein sequence ID" value="SUM54789.1"/>
    <property type="molecule type" value="Genomic_DNA"/>
</dbReference>
<name>A0A380GL16_9STAP</name>
<dbReference type="InterPro" id="IPR008490">
    <property type="entry name" value="Transposase_InsH_N"/>
</dbReference>
<sequence>MMLKIILYAYTQSVFSGRKIEKLLNDRIRMTWLSQNQTPSYKAINRFRVNAKVDALLESLFIQFHSQCLKQNLIDDKTIFIDGTKLEANANRYTFVWKKSIQNYESKMNEDSKALYHELVKDKIIPKIKEDNDHELTQKEIDLIGTHLDKEIEDLNHYIEHEKSTRLRKQTRQKRTEIKRYKKKFAAYSERKYKYKTQKAILQDRNSYSKTDHDATFMRMKENHMKNGQLKPGYHLQIATNSQFVLSYDVYQNPTDTRTMIPFLTLIKGTYGHLPEYIVADAGYGSEPNYMAIINEFNRTPLITYGMFIKDKTNKYKSDIFNTHNWEYDEINDEFICPNHKRLGFKRYAYRHDKYGFRRDFKLYECDDCSECPLKNHCMKSNSKSNKK</sequence>
<dbReference type="InterPro" id="IPR002559">
    <property type="entry name" value="Transposase_11"/>
</dbReference>
<dbReference type="Proteomes" id="UP000254412">
    <property type="component" value="Unassembled WGS sequence"/>
</dbReference>
<evidence type="ECO:0000313" key="4">
    <source>
        <dbReference type="Proteomes" id="UP000254412"/>
    </source>
</evidence>
<dbReference type="InterPro" id="IPR047629">
    <property type="entry name" value="IS1182_transpos"/>
</dbReference>
<dbReference type="Pfam" id="PF01609">
    <property type="entry name" value="DDE_Tnp_1"/>
    <property type="match status" value="1"/>
</dbReference>
<proteinExistence type="predicted"/>
<protein>
    <submittedName>
        <fullName evidence="3">Transposase</fullName>
    </submittedName>
</protein>
<evidence type="ECO:0000259" key="2">
    <source>
        <dbReference type="Pfam" id="PF05598"/>
    </source>
</evidence>
<feature type="domain" description="Transposase IS4-like" evidence="1">
    <location>
        <begin position="207"/>
        <end position="354"/>
    </location>
</feature>
<evidence type="ECO:0000313" key="3">
    <source>
        <dbReference type="EMBL" id="SUM54789.1"/>
    </source>
</evidence>
<dbReference type="PANTHER" id="PTHR33408">
    <property type="entry name" value="TRANSPOSASE"/>
    <property type="match status" value="1"/>
</dbReference>
<dbReference type="PANTHER" id="PTHR33408:SF2">
    <property type="entry name" value="TRANSPOSASE DDE DOMAIN-CONTAINING PROTEIN"/>
    <property type="match status" value="1"/>
</dbReference>
<organism evidence="3 4">
    <name type="scientific">Staphylococcus nepalensis</name>
    <dbReference type="NCBI Taxonomy" id="214473"/>
    <lineage>
        <taxon>Bacteria</taxon>
        <taxon>Bacillati</taxon>
        <taxon>Bacillota</taxon>
        <taxon>Bacilli</taxon>
        <taxon>Bacillales</taxon>
        <taxon>Staphylococcaceae</taxon>
        <taxon>Staphylococcus</taxon>
    </lineage>
</organism>
<feature type="domain" description="Transposase InsH N-terminal" evidence="2">
    <location>
        <begin position="1"/>
        <end position="48"/>
    </location>
</feature>
<accession>A0A380GL16</accession>
<evidence type="ECO:0000259" key="1">
    <source>
        <dbReference type="Pfam" id="PF01609"/>
    </source>
</evidence>
<dbReference type="GO" id="GO:0003677">
    <property type="term" value="F:DNA binding"/>
    <property type="evidence" value="ECO:0007669"/>
    <property type="project" value="InterPro"/>
</dbReference>